<proteinExistence type="predicted"/>
<name>E9G578_DAPPU</name>
<dbReference type="STRING" id="6669.E9G578"/>
<dbReference type="Gene3D" id="1.20.1280.50">
    <property type="match status" value="1"/>
</dbReference>
<dbReference type="EMBL" id="GL732532">
    <property type="protein sequence ID" value="EFX85428.1"/>
    <property type="molecule type" value="Genomic_DNA"/>
</dbReference>
<feature type="domain" description="MYND-type" evidence="5">
    <location>
        <begin position="469"/>
        <end position="507"/>
    </location>
</feature>
<dbReference type="AlphaFoldDB" id="E9G578"/>
<dbReference type="PANTHER" id="PTHR33066">
    <property type="entry name" value="INTEGRASE_SAM-LIKE_N DOMAIN-CONTAINING PROTEIN"/>
    <property type="match status" value="1"/>
</dbReference>
<dbReference type="GO" id="GO:0005634">
    <property type="term" value="C:nucleus"/>
    <property type="evidence" value="ECO:0000318"/>
    <property type="project" value="GO_Central"/>
</dbReference>
<accession>E9G578</accession>
<evidence type="ECO:0000256" key="1">
    <source>
        <dbReference type="ARBA" id="ARBA00022723"/>
    </source>
</evidence>
<dbReference type="InterPro" id="IPR002893">
    <property type="entry name" value="Znf_MYND"/>
</dbReference>
<dbReference type="PANTHER" id="PTHR33066:SF2">
    <property type="entry name" value="FILAGGRIN-2-LIKE"/>
    <property type="match status" value="1"/>
</dbReference>
<dbReference type="FunFam" id="6.10.140.2220:FF:000005">
    <property type="entry name" value="Histone-lysine N-methyltransferase SMYD1 isoform 1"/>
    <property type="match status" value="1"/>
</dbReference>
<reference evidence="6 7" key="1">
    <citation type="journal article" date="2011" name="Science">
        <title>The ecoresponsive genome of Daphnia pulex.</title>
        <authorList>
            <person name="Colbourne J.K."/>
            <person name="Pfrender M.E."/>
            <person name="Gilbert D."/>
            <person name="Thomas W.K."/>
            <person name="Tucker A."/>
            <person name="Oakley T.H."/>
            <person name="Tokishita S."/>
            <person name="Aerts A."/>
            <person name="Arnold G.J."/>
            <person name="Basu M.K."/>
            <person name="Bauer D.J."/>
            <person name="Caceres C.E."/>
            <person name="Carmel L."/>
            <person name="Casola C."/>
            <person name="Choi J.H."/>
            <person name="Detter J.C."/>
            <person name="Dong Q."/>
            <person name="Dusheyko S."/>
            <person name="Eads B.D."/>
            <person name="Frohlich T."/>
            <person name="Geiler-Samerotte K.A."/>
            <person name="Gerlach D."/>
            <person name="Hatcher P."/>
            <person name="Jogdeo S."/>
            <person name="Krijgsveld J."/>
            <person name="Kriventseva E.V."/>
            <person name="Kultz D."/>
            <person name="Laforsch C."/>
            <person name="Lindquist E."/>
            <person name="Lopez J."/>
            <person name="Manak J.R."/>
            <person name="Muller J."/>
            <person name="Pangilinan J."/>
            <person name="Patwardhan R.P."/>
            <person name="Pitluck S."/>
            <person name="Pritham E.J."/>
            <person name="Rechtsteiner A."/>
            <person name="Rho M."/>
            <person name="Rogozin I.B."/>
            <person name="Sakarya O."/>
            <person name="Salamov A."/>
            <person name="Schaack S."/>
            <person name="Shapiro H."/>
            <person name="Shiga Y."/>
            <person name="Skalitzky C."/>
            <person name="Smith Z."/>
            <person name="Souvorov A."/>
            <person name="Sung W."/>
            <person name="Tang Z."/>
            <person name="Tsuchiya D."/>
            <person name="Tu H."/>
            <person name="Vos H."/>
            <person name="Wang M."/>
            <person name="Wolf Y.I."/>
            <person name="Yamagata H."/>
            <person name="Yamada T."/>
            <person name="Ye Y."/>
            <person name="Shaw J.R."/>
            <person name="Andrews J."/>
            <person name="Crease T.J."/>
            <person name="Tang H."/>
            <person name="Lucas S.M."/>
            <person name="Robertson H.M."/>
            <person name="Bork P."/>
            <person name="Koonin E.V."/>
            <person name="Zdobnov E.M."/>
            <person name="Grigoriev I.V."/>
            <person name="Lynch M."/>
            <person name="Boore J.L."/>
        </authorList>
    </citation>
    <scope>NUCLEOTIDE SEQUENCE [LARGE SCALE GENOMIC DNA]</scope>
</reference>
<keyword evidence="1" id="KW-0479">Metal-binding</keyword>
<dbReference type="GO" id="GO:0008270">
    <property type="term" value="F:zinc ion binding"/>
    <property type="evidence" value="ECO:0007669"/>
    <property type="project" value="UniProtKB-KW"/>
</dbReference>
<dbReference type="PROSITE" id="PS50865">
    <property type="entry name" value="ZF_MYND_2"/>
    <property type="match status" value="1"/>
</dbReference>
<dbReference type="Proteomes" id="UP000000305">
    <property type="component" value="Unassembled WGS sequence"/>
</dbReference>
<evidence type="ECO:0000256" key="4">
    <source>
        <dbReference type="PROSITE-ProRule" id="PRU00134"/>
    </source>
</evidence>
<dbReference type="HOGENOM" id="CLU_558089_0_0_1"/>
<keyword evidence="3" id="KW-0862">Zinc</keyword>
<dbReference type="PROSITE" id="PS01360">
    <property type="entry name" value="ZF_MYND_1"/>
    <property type="match status" value="1"/>
</dbReference>
<dbReference type="InParanoid" id="E9G578"/>
<dbReference type="GO" id="GO:0006357">
    <property type="term" value="P:regulation of transcription by RNA polymerase II"/>
    <property type="evidence" value="ECO:0000318"/>
    <property type="project" value="GO_Central"/>
</dbReference>
<dbReference type="GO" id="GO:0000981">
    <property type="term" value="F:DNA-binding transcription factor activity, RNA polymerase II-specific"/>
    <property type="evidence" value="ECO:0000318"/>
    <property type="project" value="GO_Central"/>
</dbReference>
<keyword evidence="2 4" id="KW-0863">Zinc-finger</keyword>
<protein>
    <recommendedName>
        <fullName evidence="5">MYND-type domain-containing protein</fullName>
    </recommendedName>
</protein>
<sequence length="510" mass="59692">MTSQVLITGHDSTSFDIIRELHRKQMVHVLHLIFKYLDEDAVANAELTSNDWRAAISDGNSDKIWNNLLHEKMSKSVLWERLHFNFPHSLNLASSKCLSSRNLFNKTKFTAKTLRKSMLLFECTRDFVEDSVNVEGIISYVRYCLMKSFLISEKYIALRWKSQIKIWNRHSLKIEEILEIDQNQSLKKFKFVLYDNALLYTHDQQINLRNLVTKKTEEHKPHWMNPTNYINYLFTSNGFLVIGVYIKNQKHFFHKVVVWEIKTSLEIEWENFQMIPMDLDDYETSIDHRFVIFSHRNQQSRLTCDVRKMSDPRTTEKVLTFVSEEGEDVAYKDGFLIITNLKADIMVVDVESGLSRIILQADKDFVKSFVTVSIHSDYMFFMCDYVDEYSVLITKMQVLDLQAIKSAPTDTPLQPFCAFEESEITFMGKAVTFRADMFGLVFVTVSPTPQYLVDSLPYTIRVVNFLPNCNFCKQIKKKLWRCARCKSAKYCDGVCQSADWLHHKVLCNTI</sequence>
<dbReference type="SUPFAM" id="SSF81383">
    <property type="entry name" value="F-box domain"/>
    <property type="match status" value="1"/>
</dbReference>
<dbReference type="PhylomeDB" id="E9G578"/>
<dbReference type="OrthoDB" id="6332516at2759"/>
<gene>
    <name evidence="6" type="ORF">DAPPUDRAFT_300468</name>
</gene>
<evidence type="ECO:0000256" key="2">
    <source>
        <dbReference type="ARBA" id="ARBA00022771"/>
    </source>
</evidence>
<dbReference type="SUPFAM" id="SSF144232">
    <property type="entry name" value="HIT/MYND zinc finger-like"/>
    <property type="match status" value="1"/>
</dbReference>
<evidence type="ECO:0000256" key="3">
    <source>
        <dbReference type="ARBA" id="ARBA00022833"/>
    </source>
</evidence>
<dbReference type="Pfam" id="PF01753">
    <property type="entry name" value="zf-MYND"/>
    <property type="match status" value="1"/>
</dbReference>
<dbReference type="KEGG" id="dpx:DAPPUDRAFT_300468"/>
<evidence type="ECO:0000313" key="7">
    <source>
        <dbReference type="Proteomes" id="UP000000305"/>
    </source>
</evidence>
<organism evidence="6 7">
    <name type="scientific">Daphnia pulex</name>
    <name type="common">Water flea</name>
    <dbReference type="NCBI Taxonomy" id="6669"/>
    <lineage>
        <taxon>Eukaryota</taxon>
        <taxon>Metazoa</taxon>
        <taxon>Ecdysozoa</taxon>
        <taxon>Arthropoda</taxon>
        <taxon>Crustacea</taxon>
        <taxon>Branchiopoda</taxon>
        <taxon>Diplostraca</taxon>
        <taxon>Cladocera</taxon>
        <taxon>Anomopoda</taxon>
        <taxon>Daphniidae</taxon>
        <taxon>Daphnia</taxon>
    </lineage>
</organism>
<dbReference type="InterPro" id="IPR036047">
    <property type="entry name" value="F-box-like_dom_sf"/>
</dbReference>
<evidence type="ECO:0000313" key="6">
    <source>
        <dbReference type="EMBL" id="EFX85428.1"/>
    </source>
</evidence>
<keyword evidence="7" id="KW-1185">Reference proteome</keyword>
<evidence type="ECO:0000259" key="5">
    <source>
        <dbReference type="PROSITE" id="PS50865"/>
    </source>
</evidence>
<dbReference type="FunFam" id="1.20.1280.50:FF:000127">
    <property type="entry name" value="Uncharacterized protein"/>
    <property type="match status" value="1"/>
</dbReference>
<dbReference type="Gene3D" id="6.10.140.2220">
    <property type="match status" value="1"/>
</dbReference>